<name>A0A1G5YI45_9BACT</name>
<sequence length="123" mass="14407">MNEFPRRKILVLDDDKIQHLLFRKRVGLLKSEVDLFFFEDAVSALNFIQSTPPDVVISDINLNKMDGWQFLEEIYRGDFKGKFYLLSGSIYPNDRHRANDDSRISGFFEKPIQESDLIFILGM</sequence>
<dbReference type="AlphaFoldDB" id="A0A1G5YI45"/>
<dbReference type="STRING" id="279824.SAMN03080617_02535"/>
<dbReference type="GO" id="GO:0000160">
    <property type="term" value="P:phosphorelay signal transduction system"/>
    <property type="evidence" value="ECO:0007669"/>
    <property type="project" value="InterPro"/>
</dbReference>
<evidence type="ECO:0000256" key="2">
    <source>
        <dbReference type="PROSITE-ProRule" id="PRU00169"/>
    </source>
</evidence>
<dbReference type="Gene3D" id="3.40.50.2300">
    <property type="match status" value="1"/>
</dbReference>
<dbReference type="SUPFAM" id="SSF52172">
    <property type="entry name" value="CheY-like"/>
    <property type="match status" value="1"/>
</dbReference>
<dbReference type="Pfam" id="PF00072">
    <property type="entry name" value="Response_reg"/>
    <property type="match status" value="1"/>
</dbReference>
<feature type="modified residue" description="4-aspartylphosphate" evidence="2">
    <location>
        <position position="59"/>
    </location>
</feature>
<proteinExistence type="predicted"/>
<dbReference type="InterPro" id="IPR050595">
    <property type="entry name" value="Bact_response_regulator"/>
</dbReference>
<dbReference type="Proteomes" id="UP000198756">
    <property type="component" value="Unassembled WGS sequence"/>
</dbReference>
<dbReference type="SMART" id="SM00448">
    <property type="entry name" value="REC"/>
    <property type="match status" value="1"/>
</dbReference>
<keyword evidence="1 2" id="KW-0597">Phosphoprotein</keyword>
<gene>
    <name evidence="4" type="ORF">SAMN03080617_02535</name>
</gene>
<keyword evidence="5" id="KW-1185">Reference proteome</keyword>
<evidence type="ECO:0000256" key="1">
    <source>
        <dbReference type="ARBA" id="ARBA00022553"/>
    </source>
</evidence>
<dbReference type="PANTHER" id="PTHR44591">
    <property type="entry name" value="STRESS RESPONSE REGULATOR PROTEIN 1"/>
    <property type="match status" value="1"/>
</dbReference>
<dbReference type="RefSeq" id="WP_092730506.1">
    <property type="nucleotide sequence ID" value="NZ_FMXE01000017.1"/>
</dbReference>
<feature type="domain" description="Response regulatory" evidence="3">
    <location>
        <begin position="8"/>
        <end position="123"/>
    </location>
</feature>
<dbReference type="EMBL" id="FMXE01000017">
    <property type="protein sequence ID" value="SDA81996.1"/>
    <property type="molecule type" value="Genomic_DNA"/>
</dbReference>
<accession>A0A1G5YI45</accession>
<evidence type="ECO:0000313" key="5">
    <source>
        <dbReference type="Proteomes" id="UP000198756"/>
    </source>
</evidence>
<reference evidence="5" key="1">
    <citation type="submission" date="2016-10" db="EMBL/GenBank/DDBJ databases">
        <authorList>
            <person name="Varghese N."/>
            <person name="Submissions S."/>
        </authorList>
    </citation>
    <scope>NUCLEOTIDE SEQUENCE [LARGE SCALE GENOMIC DNA]</scope>
    <source>
        <strain evidence="5">DSM 22703</strain>
    </source>
</reference>
<dbReference type="PANTHER" id="PTHR44591:SF3">
    <property type="entry name" value="RESPONSE REGULATORY DOMAIN-CONTAINING PROTEIN"/>
    <property type="match status" value="1"/>
</dbReference>
<organism evidence="4 5">
    <name type="scientific">Algoriphagus alkaliphilus</name>
    <dbReference type="NCBI Taxonomy" id="279824"/>
    <lineage>
        <taxon>Bacteria</taxon>
        <taxon>Pseudomonadati</taxon>
        <taxon>Bacteroidota</taxon>
        <taxon>Cytophagia</taxon>
        <taxon>Cytophagales</taxon>
        <taxon>Cyclobacteriaceae</taxon>
        <taxon>Algoriphagus</taxon>
    </lineage>
</organism>
<dbReference type="PROSITE" id="PS50110">
    <property type="entry name" value="RESPONSE_REGULATORY"/>
    <property type="match status" value="1"/>
</dbReference>
<protein>
    <submittedName>
        <fullName evidence="4">Response regulator receiver domain-containing protein</fullName>
    </submittedName>
</protein>
<evidence type="ECO:0000313" key="4">
    <source>
        <dbReference type="EMBL" id="SDA81996.1"/>
    </source>
</evidence>
<dbReference type="InterPro" id="IPR011006">
    <property type="entry name" value="CheY-like_superfamily"/>
</dbReference>
<dbReference type="OrthoDB" id="1524091at2"/>
<dbReference type="InterPro" id="IPR001789">
    <property type="entry name" value="Sig_transdc_resp-reg_receiver"/>
</dbReference>
<evidence type="ECO:0000259" key="3">
    <source>
        <dbReference type="PROSITE" id="PS50110"/>
    </source>
</evidence>